<evidence type="ECO:0000313" key="1">
    <source>
        <dbReference type="EMBL" id="PNX56875.1"/>
    </source>
</evidence>
<feature type="non-terminal residue" evidence="1">
    <location>
        <position position="1"/>
    </location>
</feature>
<organism evidence="1 2">
    <name type="scientific">Trifolium pratense</name>
    <name type="common">Red clover</name>
    <dbReference type="NCBI Taxonomy" id="57577"/>
    <lineage>
        <taxon>Eukaryota</taxon>
        <taxon>Viridiplantae</taxon>
        <taxon>Streptophyta</taxon>
        <taxon>Embryophyta</taxon>
        <taxon>Tracheophyta</taxon>
        <taxon>Spermatophyta</taxon>
        <taxon>Magnoliopsida</taxon>
        <taxon>eudicotyledons</taxon>
        <taxon>Gunneridae</taxon>
        <taxon>Pentapetalae</taxon>
        <taxon>rosids</taxon>
        <taxon>fabids</taxon>
        <taxon>Fabales</taxon>
        <taxon>Fabaceae</taxon>
        <taxon>Papilionoideae</taxon>
        <taxon>50 kb inversion clade</taxon>
        <taxon>NPAAA clade</taxon>
        <taxon>Hologalegina</taxon>
        <taxon>IRL clade</taxon>
        <taxon>Trifolieae</taxon>
        <taxon>Trifolium</taxon>
    </lineage>
</organism>
<dbReference type="EMBL" id="ASHM01121268">
    <property type="protein sequence ID" value="PNX56875.1"/>
    <property type="molecule type" value="Genomic_DNA"/>
</dbReference>
<comment type="caution">
    <text evidence="1">The sequence shown here is derived from an EMBL/GenBank/DDBJ whole genome shotgun (WGS) entry which is preliminary data.</text>
</comment>
<gene>
    <name evidence="1" type="ORF">L195_g058420</name>
</gene>
<reference evidence="1 2" key="2">
    <citation type="journal article" date="2017" name="Front. Plant Sci.">
        <title>Gene Classification and Mining of Molecular Markers Useful in Red Clover (Trifolium pratense) Breeding.</title>
        <authorList>
            <person name="Istvanek J."/>
            <person name="Dluhosova J."/>
            <person name="Dluhos P."/>
            <person name="Patkova L."/>
            <person name="Nedelnik J."/>
            <person name="Repkova J."/>
        </authorList>
    </citation>
    <scope>NUCLEOTIDE SEQUENCE [LARGE SCALE GENOMIC DNA]</scope>
    <source>
        <strain evidence="2">cv. Tatra</strain>
        <tissue evidence="1">Young leaves</tissue>
    </source>
</reference>
<dbReference type="AlphaFoldDB" id="A0A2K3JS70"/>
<accession>A0A2K3JS70</accession>
<protein>
    <submittedName>
        <fullName evidence="1">Uncharacterized protein</fullName>
    </submittedName>
</protein>
<reference evidence="1 2" key="1">
    <citation type="journal article" date="2014" name="Am. J. Bot.">
        <title>Genome assembly and annotation for red clover (Trifolium pratense; Fabaceae).</title>
        <authorList>
            <person name="Istvanek J."/>
            <person name="Jaros M."/>
            <person name="Krenek A."/>
            <person name="Repkova J."/>
        </authorList>
    </citation>
    <scope>NUCLEOTIDE SEQUENCE [LARGE SCALE GENOMIC DNA]</scope>
    <source>
        <strain evidence="2">cv. Tatra</strain>
        <tissue evidence="1">Young leaves</tissue>
    </source>
</reference>
<evidence type="ECO:0000313" key="2">
    <source>
        <dbReference type="Proteomes" id="UP000236291"/>
    </source>
</evidence>
<proteinExistence type="predicted"/>
<dbReference type="Proteomes" id="UP000236291">
    <property type="component" value="Unassembled WGS sequence"/>
</dbReference>
<name>A0A2K3JS70_TRIPR</name>
<sequence>TNSQQLAPTVGQSEQFEVSTIVSKWDIEGISRSNLELWKVKMEAILMFRVMGKTWSVVTWCLEEGRPGEAW</sequence>